<keyword evidence="1" id="KW-1133">Transmembrane helix</keyword>
<reference evidence="2 3" key="1">
    <citation type="submission" date="2019-01" db="EMBL/GenBank/DDBJ databases">
        <title>Ktedonosporobacter rubrisoli SCAWS-G2.</title>
        <authorList>
            <person name="Huang Y."/>
            <person name="Yan B."/>
        </authorList>
    </citation>
    <scope>NUCLEOTIDE SEQUENCE [LARGE SCALE GENOMIC DNA]</scope>
    <source>
        <strain evidence="2 3">SCAWS-G2</strain>
    </source>
</reference>
<proteinExistence type="predicted"/>
<feature type="transmembrane region" description="Helical" evidence="1">
    <location>
        <begin position="61"/>
        <end position="80"/>
    </location>
</feature>
<keyword evidence="3" id="KW-1185">Reference proteome</keyword>
<organism evidence="2 3">
    <name type="scientific">Ktedonosporobacter rubrisoli</name>
    <dbReference type="NCBI Taxonomy" id="2509675"/>
    <lineage>
        <taxon>Bacteria</taxon>
        <taxon>Bacillati</taxon>
        <taxon>Chloroflexota</taxon>
        <taxon>Ktedonobacteria</taxon>
        <taxon>Ktedonobacterales</taxon>
        <taxon>Ktedonosporobacteraceae</taxon>
        <taxon>Ktedonosporobacter</taxon>
    </lineage>
</organism>
<dbReference type="PANTHER" id="PTHR12631">
    <property type="entry name" value="ALPHA-L-IDURONIDASE"/>
    <property type="match status" value="1"/>
</dbReference>
<evidence type="ECO:0000256" key="1">
    <source>
        <dbReference type="SAM" id="Phobius"/>
    </source>
</evidence>
<dbReference type="EMBL" id="CP035758">
    <property type="protein sequence ID" value="QBD82996.1"/>
    <property type="molecule type" value="Genomic_DNA"/>
</dbReference>
<dbReference type="InterPro" id="IPR017853">
    <property type="entry name" value="GH"/>
</dbReference>
<dbReference type="InterPro" id="IPR051923">
    <property type="entry name" value="Glycosyl_Hydrolase_39"/>
</dbReference>
<dbReference type="AlphaFoldDB" id="A0A4P6K610"/>
<dbReference type="KEGG" id="kbs:EPA93_46360"/>
<sequence length="464" mass="53050">MSGKCRGLCLRSALEWRKADLANGSKPLYISIETYVHQEKNVRYWRERSVMRSAETARKRFGLLVLLAALVIIVSSLLVYHPKANAALKSQLTSFRSDFYSNPYGFTDVQGRFTDQAVADMHDLGLSWVRSQLDWSDIETAPGVYDWSTLDSTVSRANAGHVNLVFPIRNAPDFHLTQTCTTADGKFSKQFPGAADMAQFATALATRYDGRHGHGRIQALQIGNEEWDDAKFGTIPESEQCRQPSFYAPVLAAAYDAIKRVDRHMLVVGTGLFWKDPQHQHDWYAYLYQHGDADKFDVAAFHYYLCTYDPNVGNDPDWPRFNEIVDAIAQADIENYVFKPIWVTETGWTISAVNQNPNCVVSQEQVAHYMEEELDDARNSLLVTKIFWFTMDEGNNGMSITQNGVKTQAYNKLKDYIQNYPQWWEDDLDGVPNSISQWATDRYRLGSLDNAGERWYDKKRETFL</sequence>
<name>A0A4P6K610_KTERU</name>
<dbReference type="GO" id="GO:0004553">
    <property type="term" value="F:hydrolase activity, hydrolyzing O-glycosyl compounds"/>
    <property type="evidence" value="ECO:0007669"/>
    <property type="project" value="TreeGrafter"/>
</dbReference>
<dbReference type="PANTHER" id="PTHR12631:SF10">
    <property type="entry name" value="BETA-XYLOSIDASE-LIKE PROTEIN-RELATED"/>
    <property type="match status" value="1"/>
</dbReference>
<protein>
    <submittedName>
        <fullName evidence="2">Uncharacterized protein</fullName>
    </submittedName>
</protein>
<keyword evidence="1" id="KW-0472">Membrane</keyword>
<evidence type="ECO:0000313" key="3">
    <source>
        <dbReference type="Proteomes" id="UP000290365"/>
    </source>
</evidence>
<dbReference type="OrthoDB" id="143943at2"/>
<accession>A0A4P6K610</accession>
<keyword evidence="1" id="KW-0812">Transmembrane</keyword>
<gene>
    <name evidence="2" type="ORF">EPA93_46360</name>
</gene>
<dbReference type="Gene3D" id="3.20.20.80">
    <property type="entry name" value="Glycosidases"/>
    <property type="match status" value="1"/>
</dbReference>
<dbReference type="Proteomes" id="UP000290365">
    <property type="component" value="Chromosome"/>
</dbReference>
<dbReference type="SUPFAM" id="SSF51445">
    <property type="entry name" value="(Trans)glycosidases"/>
    <property type="match status" value="1"/>
</dbReference>
<evidence type="ECO:0000313" key="2">
    <source>
        <dbReference type="EMBL" id="QBD82996.1"/>
    </source>
</evidence>